<dbReference type="VEuPathDB" id="TrichDB:TRFO_28966"/>
<accession>A0A1J4K1H2</accession>
<protein>
    <recommendedName>
        <fullName evidence="3">SPIN90/Ldb17 leucine-rich domain-containing protein</fullName>
    </recommendedName>
</protein>
<dbReference type="AlphaFoldDB" id="A0A1J4K1H2"/>
<dbReference type="InterPro" id="IPR016024">
    <property type="entry name" value="ARM-type_fold"/>
</dbReference>
<organism evidence="1 2">
    <name type="scientific">Tritrichomonas foetus</name>
    <dbReference type="NCBI Taxonomy" id="1144522"/>
    <lineage>
        <taxon>Eukaryota</taxon>
        <taxon>Metamonada</taxon>
        <taxon>Parabasalia</taxon>
        <taxon>Tritrichomonadida</taxon>
        <taxon>Tritrichomonadidae</taxon>
        <taxon>Tritrichomonas</taxon>
    </lineage>
</organism>
<comment type="caution">
    <text evidence="1">The sequence shown here is derived from an EMBL/GenBank/DDBJ whole genome shotgun (WGS) entry which is preliminary data.</text>
</comment>
<dbReference type="SUPFAM" id="SSF48371">
    <property type="entry name" value="ARM repeat"/>
    <property type="match status" value="1"/>
</dbReference>
<evidence type="ECO:0000313" key="1">
    <source>
        <dbReference type="EMBL" id="OHT03598.1"/>
    </source>
</evidence>
<proteinExistence type="predicted"/>
<dbReference type="EMBL" id="MLAK01000821">
    <property type="protein sequence ID" value="OHT03598.1"/>
    <property type="molecule type" value="Genomic_DNA"/>
</dbReference>
<dbReference type="GeneID" id="94841193"/>
<dbReference type="Proteomes" id="UP000179807">
    <property type="component" value="Unassembled WGS sequence"/>
</dbReference>
<dbReference type="RefSeq" id="XP_068356734.1">
    <property type="nucleotide sequence ID" value="XM_068506489.1"/>
</dbReference>
<evidence type="ECO:0008006" key="3">
    <source>
        <dbReference type="Google" id="ProtNLM"/>
    </source>
</evidence>
<gene>
    <name evidence="1" type="ORF">TRFO_28966</name>
</gene>
<name>A0A1J4K1H2_9EUKA</name>
<sequence length="465" mass="53964">MLVQYKESLLTSKKIRGMTSYTDIIFNGPNQANENSIIIDHLRNACVHFFQSDPNDVPSISYVTAIIDGIITSSNQLKQHLLSLDFIGRSIFLFDLNKNPIETNYQLVKLIGLILKLDKTKGNSDVLTFMLTVLNDCLKDEMKVIIIEVCLYAIFYLLNEYSVPNLPLHFFQVLEVFQSLKVVGHIMVKIAAIINLIDFNKTLYYYLLLSILTNLNVNNQNTSSFLYYQALFTIVKRKSDFIVFFNEEIILKGIDLDKKTQSIVLKILSYLPVKYCDLFTNDEVVKFILMSIENEFDDENLIPSIQALSHYLQVDHVNCGKLYINNLQHLHYLIVGLNHLYFHSSFEQKLEVGYLLCFILARAPKFSIQYIIDYCYDEKIINLRETLLMILECDDNRLIEKLLFGIDAMATICKTENEIELIRNSLEEYEIISKIIELYDSRNSSTQQICEIVLHRLNLNHIPHN</sequence>
<evidence type="ECO:0000313" key="2">
    <source>
        <dbReference type="Proteomes" id="UP000179807"/>
    </source>
</evidence>
<reference evidence="1" key="1">
    <citation type="submission" date="2016-10" db="EMBL/GenBank/DDBJ databases">
        <authorList>
            <person name="Benchimol M."/>
            <person name="Almeida L.G."/>
            <person name="Vasconcelos A.T."/>
            <person name="Perreira-Neves A."/>
            <person name="Rosa I.A."/>
            <person name="Tasca T."/>
            <person name="Bogo M.R."/>
            <person name="de Souza W."/>
        </authorList>
    </citation>
    <scope>NUCLEOTIDE SEQUENCE [LARGE SCALE GENOMIC DNA]</scope>
    <source>
        <strain evidence="1">K</strain>
    </source>
</reference>
<keyword evidence="2" id="KW-1185">Reference proteome</keyword>